<dbReference type="InterPro" id="IPR011990">
    <property type="entry name" value="TPR-like_helical_dom_sf"/>
</dbReference>
<dbReference type="Gene3D" id="1.25.40.10">
    <property type="entry name" value="Tetratricopeptide repeat domain"/>
    <property type="match status" value="1"/>
</dbReference>
<dbReference type="SUPFAM" id="SSF53098">
    <property type="entry name" value="Ribonuclease H-like"/>
    <property type="match status" value="1"/>
</dbReference>
<dbReference type="PANTHER" id="PTHR38462">
    <property type="entry name" value="EXONUCLEASE-LIKE PROTEIN"/>
    <property type="match status" value="1"/>
</dbReference>
<dbReference type="InterPro" id="IPR012337">
    <property type="entry name" value="RNaseH-like_sf"/>
</dbReference>
<evidence type="ECO:0000259" key="1">
    <source>
        <dbReference type="Pfam" id="PF13482"/>
    </source>
</evidence>
<dbReference type="InterPro" id="IPR038720">
    <property type="entry name" value="YprB_RNase_H-like_dom"/>
</dbReference>
<sequence>MSLKNKLTRMKKHIIREEEGEPAAQSEDHSSDLPFWDLWKENGTTAYYIDDDFCLVKEKRYPIHHQHGDYTFKDFIKAVEAWQGFTGDHPLSSKGLHHEDLFFFDTETTGLGGGVGNTIFLLGHGRVTDTEVIVTQHFLPQPGSEIPLYHSFLSNVDYNTLVTYNGKAFDWPQVKTRHTLIKDHVPKLPAFGHFDLYHGSRRLFKHKLDSVKLINVERNILGFNRVDDVPGYLAPMIYFDYIERKDPEGIFKVMTHNELDILSLITLYTHLTFQLLNVHEKATGHERFEVGRWLEYTGNRKIARERYEEIIKEDHDPNFKAVHQLALQYKKEKQEEKAIELWEGIHKNAPVPIRKAVLLELAKLYEHKTKDLERALEMCNRLLALTDETVETKDKHLKIIGNLNHRKSRIEDKLDKNTGFLSRRSKEKNL</sequence>
<accession>A0A0P6WUI5</accession>
<evidence type="ECO:0000313" key="3">
    <source>
        <dbReference type="Proteomes" id="UP000050398"/>
    </source>
</evidence>
<dbReference type="SUPFAM" id="SSF48452">
    <property type="entry name" value="TPR-like"/>
    <property type="match status" value="1"/>
</dbReference>
<dbReference type="AlphaFoldDB" id="A0A0P6WUI5"/>
<gene>
    <name evidence="2" type="ORF">AM506_10190</name>
</gene>
<proteinExistence type="predicted"/>
<dbReference type="Pfam" id="PF13482">
    <property type="entry name" value="RNase_H_2"/>
    <property type="match status" value="1"/>
</dbReference>
<protein>
    <recommendedName>
        <fullName evidence="1">YprB ribonuclease H-like domain-containing protein</fullName>
    </recommendedName>
</protein>
<dbReference type="OrthoDB" id="9790530at2"/>
<dbReference type="Proteomes" id="UP000050398">
    <property type="component" value="Unassembled WGS sequence"/>
</dbReference>
<dbReference type="PATRIC" id="fig|218284.4.peg.3707"/>
<dbReference type="RefSeq" id="WP_060672379.1">
    <property type="nucleotide sequence ID" value="NZ_LIXZ01000006.1"/>
</dbReference>
<feature type="domain" description="YprB ribonuclease H-like" evidence="1">
    <location>
        <begin position="103"/>
        <end position="271"/>
    </location>
</feature>
<name>A0A0P6WUI5_9BACI</name>
<dbReference type="EMBL" id="LIXZ01000006">
    <property type="protein sequence ID" value="KPL59815.1"/>
    <property type="molecule type" value="Genomic_DNA"/>
</dbReference>
<reference evidence="2 3" key="1">
    <citation type="submission" date="2015-08" db="EMBL/GenBank/DDBJ databases">
        <title>Draft Genome Sequence of Bacillus vietnamensis UCD-SED5.</title>
        <authorList>
            <person name="Lee R.D."/>
            <person name="Jospin G."/>
            <person name="Lang J.M."/>
            <person name="Coil D.A."/>
            <person name="Eisen J.A."/>
        </authorList>
    </citation>
    <scope>NUCLEOTIDE SEQUENCE [LARGE SCALE GENOMIC DNA]</scope>
    <source>
        <strain evidence="2 3">UCD-SED5</strain>
    </source>
</reference>
<dbReference type="PANTHER" id="PTHR38462:SF1">
    <property type="entry name" value="YPRB RIBONUCLEASE H-LIKE DOMAIN-CONTAINING PROTEIN"/>
    <property type="match status" value="1"/>
</dbReference>
<evidence type="ECO:0000313" key="2">
    <source>
        <dbReference type="EMBL" id="KPL59815.1"/>
    </source>
</evidence>
<comment type="caution">
    <text evidence="2">The sequence shown here is derived from an EMBL/GenBank/DDBJ whole genome shotgun (WGS) entry which is preliminary data.</text>
</comment>
<organism evidence="2 3">
    <name type="scientific">Rossellomorea vietnamensis</name>
    <dbReference type="NCBI Taxonomy" id="218284"/>
    <lineage>
        <taxon>Bacteria</taxon>
        <taxon>Bacillati</taxon>
        <taxon>Bacillota</taxon>
        <taxon>Bacilli</taxon>
        <taxon>Bacillales</taxon>
        <taxon>Bacillaceae</taxon>
        <taxon>Rossellomorea</taxon>
    </lineage>
</organism>